<evidence type="ECO:0008006" key="3">
    <source>
        <dbReference type="Google" id="ProtNLM"/>
    </source>
</evidence>
<organism evidence="2">
    <name type="scientific">Candida tenuis (strain ATCC 10573 / BCRC 21748 / CBS 615 / JCM 9827 / NBRC 10315 / NRRL Y-1498 / VKM Y-70)</name>
    <name type="common">Yeast</name>
    <name type="synonym">Yamadazyma tenuis</name>
    <dbReference type="NCBI Taxonomy" id="590646"/>
    <lineage>
        <taxon>Eukaryota</taxon>
        <taxon>Fungi</taxon>
        <taxon>Dikarya</taxon>
        <taxon>Ascomycota</taxon>
        <taxon>Saccharomycotina</taxon>
        <taxon>Pichiomycetes</taxon>
        <taxon>Debaryomycetaceae</taxon>
        <taxon>Yamadazyma</taxon>
    </lineage>
</organism>
<dbReference type="AlphaFoldDB" id="G3BCQ6"/>
<accession>G3BCQ6</accession>
<evidence type="ECO:0000313" key="2">
    <source>
        <dbReference type="Proteomes" id="UP000000707"/>
    </source>
</evidence>
<dbReference type="InterPro" id="IPR001130">
    <property type="entry name" value="TatD-like"/>
</dbReference>
<gene>
    <name evidence="1" type="ORF">CANTEDRAFT_128541</name>
</gene>
<reference evidence="1 2" key="1">
    <citation type="journal article" date="2011" name="Proc. Natl. Acad. Sci. U.S.A.">
        <title>Comparative genomics of xylose-fermenting fungi for enhanced biofuel production.</title>
        <authorList>
            <person name="Wohlbach D.J."/>
            <person name="Kuo A."/>
            <person name="Sato T.K."/>
            <person name="Potts K.M."/>
            <person name="Salamov A.A."/>
            <person name="LaButti K.M."/>
            <person name="Sun H."/>
            <person name="Clum A."/>
            <person name="Pangilinan J.L."/>
            <person name="Lindquist E.A."/>
            <person name="Lucas S."/>
            <person name="Lapidus A."/>
            <person name="Jin M."/>
            <person name="Gunawan C."/>
            <person name="Balan V."/>
            <person name="Dale B.E."/>
            <person name="Jeffries T.W."/>
            <person name="Zinkel R."/>
            <person name="Barry K.W."/>
            <person name="Grigoriev I.V."/>
            <person name="Gasch A.P."/>
        </authorList>
    </citation>
    <scope>NUCLEOTIDE SEQUENCE [LARGE SCALE GENOMIC DNA]</scope>
    <source>
        <strain evidence="2">ATCC 10573 / BCRC 21748 / CBS 615 / JCM 9827 / NBRC 10315 / NRRL Y-1498 / VKM Y-70</strain>
    </source>
</reference>
<dbReference type="GO" id="GO:0016788">
    <property type="term" value="F:hydrolase activity, acting on ester bonds"/>
    <property type="evidence" value="ECO:0007669"/>
    <property type="project" value="InterPro"/>
</dbReference>
<name>G3BCQ6_CANTC</name>
<dbReference type="HOGENOM" id="CLU_031506_3_0_1"/>
<dbReference type="InterPro" id="IPR053044">
    <property type="entry name" value="Metallo-hydrolase/TatD-type"/>
</dbReference>
<dbReference type="EMBL" id="GL996528">
    <property type="protein sequence ID" value="EGV60857.1"/>
    <property type="molecule type" value="Genomic_DNA"/>
</dbReference>
<dbReference type="PANTHER" id="PTHR47345">
    <property type="entry name" value="CUT9-INTERACTING PROTEIN SCN1"/>
    <property type="match status" value="1"/>
</dbReference>
<dbReference type="InterPro" id="IPR032466">
    <property type="entry name" value="Metal_Hydrolase"/>
</dbReference>
<sequence length="327" mass="37556">MTNYEIARLGDAHCHLSTSLTLEASKAVVELVNKQYQLPSRFFKVMSTNHLDVHILDDMMDHLKSPVFQGFFGIHPWYTHLFTTLSDTNTETLKEIHYNEILSPAPSPELLAVLPIPIDLHKHSKAIQSLLHKHPGSGIGEIGLDKMFRIPSNGYYGNQDSNNSEVKLSACRVKIDHQVAILRVMLQLANDLQRPVSLHCVKAHGPLFDIVREYHQIPQVILHSFSGSVDQGRRWVAEYRKRDQDLGFSFSHYINGVEDKRSQLNELVGYLDDSQILIETDISIDKHLERDYTDHLFGIAETIRVSRGWDLERFYAIIKQNLYKHTH</sequence>
<proteinExistence type="predicted"/>
<dbReference type="eggNOG" id="KOG3020">
    <property type="taxonomic scope" value="Eukaryota"/>
</dbReference>
<dbReference type="SUPFAM" id="SSF51556">
    <property type="entry name" value="Metallo-dependent hydrolases"/>
    <property type="match status" value="1"/>
</dbReference>
<dbReference type="Gene3D" id="3.20.20.140">
    <property type="entry name" value="Metal-dependent hydrolases"/>
    <property type="match status" value="1"/>
</dbReference>
<protein>
    <recommendedName>
        <fullName evidence="3">Metallo-dependent hydrolase</fullName>
    </recommendedName>
</protein>
<dbReference type="PANTHER" id="PTHR47345:SF1">
    <property type="entry name" value="CUT9-INTERACTING PROTEIN SCN1"/>
    <property type="match status" value="1"/>
</dbReference>
<keyword evidence="2" id="KW-1185">Reference proteome</keyword>
<evidence type="ECO:0000313" key="1">
    <source>
        <dbReference type="EMBL" id="EGV60857.1"/>
    </source>
</evidence>
<dbReference type="Pfam" id="PF01026">
    <property type="entry name" value="TatD_DNase"/>
    <property type="match status" value="1"/>
</dbReference>
<dbReference type="OrthoDB" id="413993at2759"/>
<dbReference type="Proteomes" id="UP000000707">
    <property type="component" value="Unassembled WGS sequence"/>
</dbReference>